<reference evidence="18" key="1">
    <citation type="submission" date="2025-08" db="UniProtKB">
        <authorList>
            <consortium name="RefSeq"/>
        </authorList>
    </citation>
    <scope>IDENTIFICATION</scope>
    <source>
        <tissue evidence="18">Gonad</tissue>
    </source>
</reference>
<dbReference type="PANTHER" id="PTHR15495">
    <property type="entry name" value="NEGATIVE REGULATOR OF VESICLE FORMATION-RELATED"/>
    <property type="match status" value="1"/>
</dbReference>
<evidence type="ECO:0000256" key="2">
    <source>
        <dbReference type="ARBA" id="ARBA00006931"/>
    </source>
</evidence>
<proteinExistence type="inferred from homology"/>
<keyword evidence="5 13" id="KW-0812">Transmembrane</keyword>
<feature type="domain" description="GPI inositol-deacylase PGAP1-like alpha/beta" evidence="15">
    <location>
        <begin position="75"/>
        <end position="296"/>
    </location>
</feature>
<feature type="transmembrane region" description="Helical" evidence="13">
    <location>
        <begin position="1147"/>
        <end position="1175"/>
    </location>
</feature>
<name>A0A6P4ZK33_BRABE</name>
<dbReference type="KEGG" id="bbel:109477476"/>
<keyword evidence="14" id="KW-0732">Signal</keyword>
<dbReference type="Pfam" id="PF25140">
    <property type="entry name" value="PGAP1_TMD"/>
    <property type="match status" value="1"/>
</dbReference>
<feature type="chain" id="PRO_5027962059" description="GPI inositol-deacylase" evidence="14">
    <location>
        <begin position="23"/>
        <end position="1320"/>
    </location>
</feature>
<evidence type="ECO:0000256" key="9">
    <source>
        <dbReference type="ARBA" id="ARBA00022989"/>
    </source>
</evidence>
<evidence type="ECO:0000256" key="7">
    <source>
        <dbReference type="ARBA" id="ARBA00022824"/>
    </source>
</evidence>
<feature type="transmembrane region" description="Helical" evidence="13">
    <location>
        <begin position="1279"/>
        <end position="1297"/>
    </location>
</feature>
<keyword evidence="10 13" id="KW-0472">Membrane</keyword>
<evidence type="ECO:0000256" key="6">
    <source>
        <dbReference type="ARBA" id="ARBA00022801"/>
    </source>
</evidence>
<keyword evidence="11" id="KW-0325">Glycoprotein</keyword>
<dbReference type="InterPro" id="IPR039529">
    <property type="entry name" value="PGAP1/BST1"/>
</dbReference>
<evidence type="ECO:0000256" key="1">
    <source>
        <dbReference type="ARBA" id="ARBA00004477"/>
    </source>
</evidence>
<dbReference type="PANTHER" id="PTHR15495:SF7">
    <property type="entry name" value="GPI INOSITOL-DEACYLASE"/>
    <property type="match status" value="1"/>
</dbReference>
<evidence type="ECO:0000313" key="18">
    <source>
        <dbReference type="RefSeq" id="XP_019634319.1"/>
    </source>
</evidence>
<dbReference type="InterPro" id="IPR012908">
    <property type="entry name" value="PGAP1-ab_dom-like"/>
</dbReference>
<accession>A0A6P4ZK33</accession>
<evidence type="ECO:0000256" key="10">
    <source>
        <dbReference type="ARBA" id="ARBA00023136"/>
    </source>
</evidence>
<protein>
    <recommendedName>
        <fullName evidence="3 13">GPI inositol-deacylase</fullName>
        <ecNumber evidence="13">3.1.-.-</ecNumber>
    </recommendedName>
</protein>
<dbReference type="OrthoDB" id="348976at2759"/>
<keyword evidence="8 13" id="KW-0653">Protein transport</keyword>
<comment type="subcellular location">
    <subcellularLocation>
        <location evidence="1">Endoplasmic reticulum membrane</location>
        <topology evidence="1">Multi-pass membrane protein</topology>
    </subcellularLocation>
</comment>
<dbReference type="Pfam" id="PF07819">
    <property type="entry name" value="PGAP1"/>
    <property type="match status" value="2"/>
</dbReference>
<evidence type="ECO:0000256" key="8">
    <source>
        <dbReference type="ARBA" id="ARBA00022927"/>
    </source>
</evidence>
<evidence type="ECO:0000256" key="5">
    <source>
        <dbReference type="ARBA" id="ARBA00022692"/>
    </source>
</evidence>
<dbReference type="Pfam" id="PF24660">
    <property type="entry name" value="PGAP1_3rd"/>
    <property type="match status" value="1"/>
</dbReference>
<comment type="function">
    <text evidence="12">GPI inositol-deacylase that catalyzes the remove of the acyl chain linked to the 2-OH position of inositol ring from the GPI-anchored protein (GPI-AP) in the endoplasmic reticulum. Initiates the post-attachment remodeling phase of GPI-AP biogenesis and participates in endoplasmic reticulum (ER)-to-Golgi transport of GPI-anchored protein.</text>
</comment>
<evidence type="ECO:0000313" key="17">
    <source>
        <dbReference type="Proteomes" id="UP000515135"/>
    </source>
</evidence>
<feature type="transmembrane region" description="Helical" evidence="13">
    <location>
        <begin position="1249"/>
        <end position="1267"/>
    </location>
</feature>
<dbReference type="GO" id="GO:0015031">
    <property type="term" value="P:protein transport"/>
    <property type="evidence" value="ECO:0007669"/>
    <property type="project" value="UniProtKB-KW"/>
</dbReference>
<comment type="similarity">
    <text evidence="2 13">Belongs to the GPI inositol-deacylase family.</text>
</comment>
<feature type="transmembrane region" description="Helical" evidence="13">
    <location>
        <begin position="1098"/>
        <end position="1127"/>
    </location>
</feature>
<evidence type="ECO:0000256" key="11">
    <source>
        <dbReference type="ARBA" id="ARBA00023180"/>
    </source>
</evidence>
<evidence type="ECO:0000259" key="15">
    <source>
        <dbReference type="Pfam" id="PF07819"/>
    </source>
</evidence>
<keyword evidence="7 13" id="KW-0256">Endoplasmic reticulum</keyword>
<dbReference type="GO" id="GO:0005789">
    <property type="term" value="C:endoplasmic reticulum membrane"/>
    <property type="evidence" value="ECO:0007669"/>
    <property type="project" value="UniProtKB-SubCell"/>
</dbReference>
<dbReference type="EC" id="3.1.-.-" evidence="13"/>
<dbReference type="GO" id="GO:0006888">
    <property type="term" value="P:endoplasmic reticulum to Golgi vesicle-mediated transport"/>
    <property type="evidence" value="ECO:0007669"/>
    <property type="project" value="TreeGrafter"/>
</dbReference>
<dbReference type="GO" id="GO:0050185">
    <property type="term" value="F:phosphatidylinositol deacylase activity"/>
    <property type="evidence" value="ECO:0007669"/>
    <property type="project" value="TreeGrafter"/>
</dbReference>
<evidence type="ECO:0000256" key="3">
    <source>
        <dbReference type="ARBA" id="ARBA00015856"/>
    </source>
</evidence>
<dbReference type="InterPro" id="IPR056824">
    <property type="entry name" value="PGAP1_TMD"/>
</dbReference>
<dbReference type="Gene3D" id="3.40.50.1820">
    <property type="entry name" value="alpha/beta hydrolase"/>
    <property type="match status" value="2"/>
</dbReference>
<organism evidence="17 18">
    <name type="scientific">Branchiostoma belcheri</name>
    <name type="common">Amphioxus</name>
    <dbReference type="NCBI Taxonomy" id="7741"/>
    <lineage>
        <taxon>Eukaryota</taxon>
        <taxon>Metazoa</taxon>
        <taxon>Chordata</taxon>
        <taxon>Cephalochordata</taxon>
        <taxon>Leptocardii</taxon>
        <taxon>Amphioxiformes</taxon>
        <taxon>Branchiostomatidae</taxon>
        <taxon>Branchiostoma</taxon>
    </lineage>
</organism>
<feature type="domain" description="GPI inositol-deacylase transmembrane" evidence="16">
    <location>
        <begin position="1009"/>
        <end position="1317"/>
    </location>
</feature>
<evidence type="ECO:0000256" key="14">
    <source>
        <dbReference type="SAM" id="SignalP"/>
    </source>
</evidence>
<feature type="domain" description="GPI inositol-deacylase PGAP1-like alpha/beta" evidence="15">
    <location>
        <begin position="491"/>
        <end position="712"/>
    </location>
</feature>
<keyword evidence="6 13" id="KW-0378">Hydrolase</keyword>
<gene>
    <name evidence="18" type="primary">LOC109477476</name>
</gene>
<evidence type="ECO:0000256" key="13">
    <source>
        <dbReference type="RuleBase" id="RU365011"/>
    </source>
</evidence>
<comment type="function">
    <text evidence="13">Involved in inositol deacylation of GPI-anchored proteins which plays important roles in the quality control and ER-associated degradation of GPI-anchored proteins.</text>
</comment>
<feature type="transmembrane region" description="Helical" evidence="13">
    <location>
        <begin position="1217"/>
        <end position="1237"/>
    </location>
</feature>
<keyword evidence="9 13" id="KW-1133">Transmembrane helix</keyword>
<evidence type="ECO:0000256" key="12">
    <source>
        <dbReference type="ARBA" id="ARBA00093318"/>
    </source>
</evidence>
<keyword evidence="17" id="KW-1185">Reference proteome</keyword>
<dbReference type="GO" id="GO:0006505">
    <property type="term" value="P:GPI anchor metabolic process"/>
    <property type="evidence" value="ECO:0007669"/>
    <property type="project" value="TreeGrafter"/>
</dbReference>
<dbReference type="RefSeq" id="XP_019634319.1">
    <property type="nucleotide sequence ID" value="XM_019778760.1"/>
</dbReference>
<feature type="signal peptide" evidence="14">
    <location>
        <begin position="1"/>
        <end position="22"/>
    </location>
</feature>
<dbReference type="SUPFAM" id="SSF53474">
    <property type="entry name" value="alpha/beta-Hydrolases"/>
    <property type="match status" value="2"/>
</dbReference>
<dbReference type="FunFam" id="3.40.50.1820:FF:000026">
    <property type="entry name" value="GPI inositol-deacylase"/>
    <property type="match status" value="2"/>
</dbReference>
<dbReference type="GeneID" id="109477476"/>
<evidence type="ECO:0000256" key="4">
    <source>
        <dbReference type="ARBA" id="ARBA00022448"/>
    </source>
</evidence>
<dbReference type="InterPro" id="IPR029058">
    <property type="entry name" value="AB_hydrolase_fold"/>
</dbReference>
<sequence>MASVRPVLMLGLVLVGLFDILSNYEDNRCEMTYMFEYPEYLPVPLSENVTKSFPRYHLFLYGEGAYARQSKNFKLTGVPVLFIPGNAGSYKQVRSLGSVALKKAQHLRTPFHFNYFSVDLNEELTGMFGAILSEQTEFVHRCVLKILTMYRKAETPPKSVVLVGHSVGGIIARALFTLPDFDLSMVNTIITQATPHQSPVINADQYMADFYRTVNQYWQDGMSSGRLSHVTIASTGGAHRDYLVQSGLTSLKRIVPESNAVSAVTSAIPKVWLSTDHLAIVWCKQLVLATKRALFDIIDPTTRQVTTDVKRRMQVFRHHFLHHPGSKSFSLTSVQSVVPPGDKWVEITDEVWEFSETANKDRTNYMFPIDVESGRDTFVAMTNIVEDSWVYLCQEEGGRRCKEGLDMSSRSQLKDTMASVRPVLILGLVLVGLFDILSNYEDNRCEMTYMFEYPEYLPVPLSENVTKSFPRYHLFLYGEGAYARQSKNFKLTGVPVLFIPGNAGSYKQVRSLGSVALKKAQHLRTPFHFNYFSVDLNEELTGMFGAILSEQTEFVHRCVLKILTMYRKAETPPKSVVLVGHSVGGIIARALFTLPDFDPSMVNTIITQATPHQSPVINADQYMADFYRTVNQYWQDGMSSGRLSHVTIASTGGAHRDYLVQSGLTSLKRIVPESNAVSAVTSAIPKVWLSTDHLAIVWCKQLVLATKRALFDIIDPTTRQVTTDVKRRMQVFRHHFLHHPGSKSFSLTSVQSVVPPGDKWVEITDEVWEFSETANKDRTNYMFPIDVESGRDTFVAMTNIVEDSWVYLCQEEGGRRCKEGLDMSSRSQLSPPLYSGHKVVHLHLASYRSFSHVVVSIPKSSKPVKVQTQFYNSSEKAEDLQVPHVMSFAIQRVVEIKVPNNTMFYNISVVGLQEVYQAFTASLISDCEDSSDNDWTKMHLHIPWFKEDVYGVSQGSRKLSLRLQSGKLVDETTNAELWLYLNPRCSYKVQVWVNLVEVLGQLMRFHGIVLPALTVTNILMVLSYQIRTIGRGQPCPSFSEAQAAFCQPYRVAPLVNLFSLLISYQGARLMYLSLNVPLPDSEVMKAQGTWFNAMPIQFFFFANTICAMVSAALFGGVTMIGYCMVWFGKKPTDPEEMTRKAPHPAALFVISGAFLAVASQFSGALAFALVLALYFGKTCRLYANTITLRNCLNLENDKKKPGPLVDAEDTFHLQYTILYLIWFISMLYMPSVVFWGKNFNFEYRLPADPALYTAAAMSACFAFLYPLQGCYLRKKRSVVWLSWLVYVSAVFTCMYCMVALYRAPYFILAAFLLVAFCQRM</sequence>
<feature type="transmembrane region" description="Helical" evidence="13">
    <location>
        <begin position="1005"/>
        <end position="1024"/>
    </location>
</feature>
<dbReference type="Proteomes" id="UP000515135">
    <property type="component" value="Unplaced"/>
</dbReference>
<evidence type="ECO:0000259" key="16">
    <source>
        <dbReference type="Pfam" id="PF25140"/>
    </source>
</evidence>
<keyword evidence="4 13" id="KW-0813">Transport</keyword>